<dbReference type="Proteomes" id="UP000007523">
    <property type="component" value="Chromosome"/>
</dbReference>
<evidence type="ECO:0008006" key="3">
    <source>
        <dbReference type="Google" id="ProtNLM"/>
    </source>
</evidence>
<proteinExistence type="predicted"/>
<reference evidence="1 2" key="1">
    <citation type="journal article" date="2012" name="J. Bacteriol.">
        <title>Complete Genome Sequence of Paenibacillus mucilaginosus 3016, a Bacterium Functional as Microbial Fertilizer.</title>
        <authorList>
            <person name="Ma M."/>
            <person name="Wang Z."/>
            <person name="Li L."/>
            <person name="Jiang X."/>
            <person name="Guan D."/>
            <person name="Cao F."/>
            <person name="Chen H."/>
            <person name="Wang X."/>
            <person name="Shen D."/>
            <person name="Du B."/>
            <person name="Li J."/>
        </authorList>
    </citation>
    <scope>NUCLEOTIDE SEQUENCE [LARGE SCALE GENOMIC DNA]</scope>
    <source>
        <strain evidence="1 2">3016</strain>
    </source>
</reference>
<accession>H6NDU2</accession>
<gene>
    <name evidence="1" type="ORF">PM3016_5441</name>
</gene>
<dbReference type="EMBL" id="CP003235">
    <property type="protein sequence ID" value="AFC32141.1"/>
    <property type="molecule type" value="Genomic_DNA"/>
</dbReference>
<name>H6NDU2_9BACL</name>
<dbReference type="Pfam" id="PF13262">
    <property type="entry name" value="DUF4054"/>
    <property type="match status" value="1"/>
</dbReference>
<dbReference type="RefSeq" id="WP_014371577.1">
    <property type="nucleotide sequence ID" value="NC_016935.1"/>
</dbReference>
<dbReference type="InterPro" id="IPR025127">
    <property type="entry name" value="DUF4054"/>
</dbReference>
<evidence type="ECO:0000313" key="1">
    <source>
        <dbReference type="EMBL" id="AFC32141.1"/>
    </source>
</evidence>
<dbReference type="KEGG" id="pmq:PM3016_5441"/>
<sequence>MPTTPDRVRAIASHLGALTDPQLQLFIDDAIIEIASFPAEKIAGYEERLPRYLAAHLASMNVRRSTSQQVGDMKVTYDSGTGAKGEGLASTPYGQEYLRLLDLLDLKPPETGPGLGLMVL</sequence>
<dbReference type="HOGENOM" id="CLU_166126_0_0_9"/>
<dbReference type="STRING" id="1116391.PM3016_5441"/>
<keyword evidence="2" id="KW-1185">Reference proteome</keyword>
<evidence type="ECO:0000313" key="2">
    <source>
        <dbReference type="Proteomes" id="UP000007523"/>
    </source>
</evidence>
<organism evidence="1 2">
    <name type="scientific">Paenibacillus mucilaginosus 3016</name>
    <dbReference type="NCBI Taxonomy" id="1116391"/>
    <lineage>
        <taxon>Bacteria</taxon>
        <taxon>Bacillati</taxon>
        <taxon>Bacillota</taxon>
        <taxon>Bacilli</taxon>
        <taxon>Bacillales</taxon>
        <taxon>Paenibacillaceae</taxon>
        <taxon>Paenibacillus</taxon>
    </lineage>
</organism>
<dbReference type="AlphaFoldDB" id="H6NDU2"/>
<protein>
    <recommendedName>
        <fullName evidence="3">DUF4054 domain-containing protein</fullName>
    </recommendedName>
</protein>